<dbReference type="PANTHER" id="PTHR42732">
    <property type="entry name" value="BETA-GALACTOSIDASE"/>
    <property type="match status" value="1"/>
</dbReference>
<dbReference type="InterPro" id="IPR006103">
    <property type="entry name" value="Glyco_hydro_2_cat"/>
</dbReference>
<dbReference type="GO" id="GO:0016787">
    <property type="term" value="F:hydrolase activity"/>
    <property type="evidence" value="ECO:0007669"/>
    <property type="project" value="UniProtKB-KW"/>
</dbReference>
<feature type="domain" description="Glycoside hydrolase family 2" evidence="8">
    <location>
        <begin position="705"/>
        <end position="771"/>
    </location>
</feature>
<keyword evidence="2 9" id="KW-0378">Hydrolase</keyword>
<comment type="similarity">
    <text evidence="1">Belongs to the glycosyl hydrolase 2 family.</text>
</comment>
<dbReference type="PANTHER" id="PTHR42732:SF1">
    <property type="entry name" value="BETA-MANNOSIDASE"/>
    <property type="match status" value="1"/>
</dbReference>
<accession>A0ABU5N264</accession>
<dbReference type="Pfam" id="PF18565">
    <property type="entry name" value="Glyco_hydro2_C5"/>
    <property type="match status" value="1"/>
</dbReference>
<dbReference type="Pfam" id="PF00703">
    <property type="entry name" value="Glyco_hydro_2"/>
    <property type="match status" value="1"/>
</dbReference>
<dbReference type="InterPro" id="IPR006104">
    <property type="entry name" value="Glyco_hydro_2_N"/>
</dbReference>
<dbReference type="SUPFAM" id="SSF49303">
    <property type="entry name" value="beta-Galactosidase/glucuronidase domain"/>
    <property type="match status" value="1"/>
</dbReference>
<dbReference type="Pfam" id="PF16355">
    <property type="entry name" value="DUF4982"/>
    <property type="match status" value="1"/>
</dbReference>
<dbReference type="SUPFAM" id="SSF51445">
    <property type="entry name" value="(Trans)glycosidases"/>
    <property type="match status" value="1"/>
</dbReference>
<feature type="domain" description="Glycosyl hydrolases family 2 sugar binding" evidence="6">
    <location>
        <begin position="8"/>
        <end position="154"/>
    </location>
</feature>
<evidence type="ECO:0000313" key="10">
    <source>
        <dbReference type="Proteomes" id="UP001290861"/>
    </source>
</evidence>
<feature type="domain" description="Glycoside hydrolase family 2 immunoglobulin-like beta-sandwich" evidence="4">
    <location>
        <begin position="167"/>
        <end position="260"/>
    </location>
</feature>
<dbReference type="PRINTS" id="PR00132">
    <property type="entry name" value="GLHYDRLASE2"/>
</dbReference>
<dbReference type="SUPFAM" id="SSF49785">
    <property type="entry name" value="Galactose-binding domain-like"/>
    <property type="match status" value="1"/>
</dbReference>
<evidence type="ECO:0000259" key="5">
    <source>
        <dbReference type="Pfam" id="PF02836"/>
    </source>
</evidence>
<dbReference type="Gene3D" id="2.60.40.10">
    <property type="entry name" value="Immunoglobulins"/>
    <property type="match status" value="3"/>
</dbReference>
<evidence type="ECO:0000256" key="2">
    <source>
        <dbReference type="ARBA" id="ARBA00022801"/>
    </source>
</evidence>
<evidence type="ECO:0000259" key="7">
    <source>
        <dbReference type="Pfam" id="PF16355"/>
    </source>
</evidence>
<reference evidence="9 10" key="1">
    <citation type="journal article" date="2024" name="Appl. Environ. Microbiol.">
        <title>Pontiella agarivorans sp. nov., a novel marine anaerobic bacterium capable of degrading macroalgal polysaccharides and fixing nitrogen.</title>
        <authorList>
            <person name="Liu N."/>
            <person name="Kivenson V."/>
            <person name="Peng X."/>
            <person name="Cui Z."/>
            <person name="Lankiewicz T.S."/>
            <person name="Gosselin K.M."/>
            <person name="English C.J."/>
            <person name="Blair E.M."/>
            <person name="O'Malley M.A."/>
            <person name="Valentine D.L."/>
        </authorList>
    </citation>
    <scope>NUCLEOTIDE SEQUENCE [LARGE SCALE GENOMIC DNA]</scope>
    <source>
        <strain evidence="9 10">NLcol2</strain>
    </source>
</reference>
<dbReference type="InterPro" id="IPR051913">
    <property type="entry name" value="GH2_Domain-Containing"/>
</dbReference>
<dbReference type="InterPro" id="IPR013783">
    <property type="entry name" value="Ig-like_fold"/>
</dbReference>
<dbReference type="Proteomes" id="UP001290861">
    <property type="component" value="Unassembled WGS sequence"/>
</dbReference>
<keyword evidence="10" id="KW-1185">Reference proteome</keyword>
<dbReference type="Pfam" id="PF02837">
    <property type="entry name" value="Glyco_hydro_2_N"/>
    <property type="match status" value="1"/>
</dbReference>
<evidence type="ECO:0000256" key="1">
    <source>
        <dbReference type="ARBA" id="ARBA00007401"/>
    </source>
</evidence>
<evidence type="ECO:0000259" key="6">
    <source>
        <dbReference type="Pfam" id="PF02837"/>
    </source>
</evidence>
<gene>
    <name evidence="9" type="ORF">P9H32_18015</name>
</gene>
<organism evidence="9 10">
    <name type="scientific">Pontiella agarivorans</name>
    <dbReference type="NCBI Taxonomy" id="3038953"/>
    <lineage>
        <taxon>Bacteria</taxon>
        <taxon>Pseudomonadati</taxon>
        <taxon>Kiritimatiellota</taxon>
        <taxon>Kiritimatiellia</taxon>
        <taxon>Kiritimatiellales</taxon>
        <taxon>Pontiellaceae</taxon>
        <taxon>Pontiella</taxon>
    </lineage>
</organism>
<dbReference type="InterPro" id="IPR017853">
    <property type="entry name" value="GH"/>
</dbReference>
<feature type="domain" description="Glycoside hydrolase family 2 catalytic" evidence="5">
    <location>
        <begin position="268"/>
        <end position="401"/>
    </location>
</feature>
<dbReference type="Pfam" id="PF02836">
    <property type="entry name" value="Glyco_hydro_2_C"/>
    <property type="match status" value="1"/>
</dbReference>
<evidence type="ECO:0000313" key="9">
    <source>
        <dbReference type="EMBL" id="MDZ8120528.1"/>
    </source>
</evidence>
<feature type="domain" description="DUF4982" evidence="7">
    <location>
        <begin position="633"/>
        <end position="685"/>
    </location>
</feature>
<dbReference type="RefSeq" id="WP_322610302.1">
    <property type="nucleotide sequence ID" value="NZ_JARVCO010000012.1"/>
</dbReference>
<protein>
    <submittedName>
        <fullName evidence="9">Glycoside hydrolase family 2 TIM barrel-domain containing protein</fullName>
    </submittedName>
</protein>
<dbReference type="InterPro" id="IPR006102">
    <property type="entry name" value="Ig-like_GH2"/>
</dbReference>
<evidence type="ECO:0000259" key="4">
    <source>
        <dbReference type="Pfam" id="PF00703"/>
    </source>
</evidence>
<dbReference type="InterPro" id="IPR032311">
    <property type="entry name" value="DUF4982"/>
</dbReference>
<name>A0ABU5N264_9BACT</name>
<proteinExistence type="inferred from homology"/>
<dbReference type="InterPro" id="IPR036156">
    <property type="entry name" value="Beta-gal/glucu_dom_sf"/>
</dbReference>
<evidence type="ECO:0000259" key="8">
    <source>
        <dbReference type="Pfam" id="PF18565"/>
    </source>
</evidence>
<dbReference type="InterPro" id="IPR040605">
    <property type="entry name" value="Glyco_hydro2_dom5"/>
</dbReference>
<keyword evidence="3" id="KW-0326">Glycosidase</keyword>
<sequence length="794" mass="89605">MSSRKKVSLNGAWKFVKQGFAGGAAIELDESDERVAWRTVQVPHDWSVESPFSQDFDGATGWLPGGEGWYRKTFQALKTDVTYLHFDGIYNNATVYVNGQKIGFHPYGYSPFYYDISEQVVEGENLIAVRVDHSRYCDSRWYTGSGIYRNVELVGTSKIHIPVWGTFVTTPEISDEKAAVQIQVEVLNPEGAVLTTSIFDPNGNQVAEGAIEASAETFQTLEVLKPRRWDVDAPNLYKAITAISREGKTVDEYTTVFGIRTFRFDVNEGFFLNGRNLKIKGVCLHHDAGCVGAAVPKDVWRRRFEILKKGGCNAVRIAHNPGSEEFISLCDEMGLLVQEEFFDEWDYPKDKRLNQNERHDDYITRGYTEHFQEWAERDLNDVIRAHRNHPSIIQWSIGNEIEWTYPRNAEATGFFGMKATGNYFWTTPPNSPEEIDHELATLPRGKYDIGETALKLSKWTKEMDTTRPVIANCILPSASYRSGYADALNIIGFSYRRVMYDYGHENYPDLPLMGCENLGQWHEWKAVMERPFVAGTFLWIGIDYLGECAGRWPMRSKRSGLLNSAGFEKGSYHMMKTLWCDEPHVHLTTQTLEKSPYIFDAATGFIGEEDSEAWKTKTWFWHDVNTHWNYADGEMIAVEVYSNCASVELFLNGESLGVKHLKDFDDRIYKWAVPYTAGTLEARAADASDRLKTAGAPSAVILEVDGCHVIARLVDAQGIPVKAEEYEIRFEVNGGGRILGIDNGSCYSTQPFQSDRVVTDQGRCLLVVEGTVSVRALVDELNLSAGPVEVNAVQ</sequence>
<dbReference type="EMBL" id="JARVCO010000012">
    <property type="protein sequence ID" value="MDZ8120528.1"/>
    <property type="molecule type" value="Genomic_DNA"/>
</dbReference>
<dbReference type="Gene3D" id="3.20.20.80">
    <property type="entry name" value="Glycosidases"/>
    <property type="match status" value="1"/>
</dbReference>
<comment type="caution">
    <text evidence="9">The sequence shown here is derived from an EMBL/GenBank/DDBJ whole genome shotgun (WGS) entry which is preliminary data.</text>
</comment>
<dbReference type="Gene3D" id="2.60.120.260">
    <property type="entry name" value="Galactose-binding domain-like"/>
    <property type="match status" value="1"/>
</dbReference>
<evidence type="ECO:0000256" key="3">
    <source>
        <dbReference type="ARBA" id="ARBA00023295"/>
    </source>
</evidence>
<dbReference type="InterPro" id="IPR008979">
    <property type="entry name" value="Galactose-bd-like_sf"/>
</dbReference>
<dbReference type="InterPro" id="IPR006101">
    <property type="entry name" value="Glyco_hydro_2"/>
</dbReference>